<name>A0A0B6TNY3_9CORY</name>
<feature type="domain" description="HTH marR-type" evidence="1">
    <location>
        <begin position="1"/>
        <end position="149"/>
    </location>
</feature>
<protein>
    <submittedName>
        <fullName evidence="2">Transcription factor</fullName>
    </submittedName>
</protein>
<evidence type="ECO:0000313" key="2">
    <source>
        <dbReference type="EMBL" id="AJK69633.1"/>
    </source>
</evidence>
<dbReference type="OrthoDB" id="8635520at2"/>
<dbReference type="InterPro" id="IPR039422">
    <property type="entry name" value="MarR/SlyA-like"/>
</dbReference>
<dbReference type="PRINTS" id="PR00598">
    <property type="entry name" value="HTHMARR"/>
</dbReference>
<dbReference type="SUPFAM" id="SSF46785">
    <property type="entry name" value="Winged helix' DNA-binding domain"/>
    <property type="match status" value="1"/>
</dbReference>
<proteinExistence type="predicted"/>
<gene>
    <name evidence="2" type="ORF">B840_10250</name>
</gene>
<dbReference type="SMART" id="SM00347">
    <property type="entry name" value="HTH_MARR"/>
    <property type="match status" value="1"/>
</dbReference>
<dbReference type="GO" id="GO:0006950">
    <property type="term" value="P:response to stress"/>
    <property type="evidence" value="ECO:0007669"/>
    <property type="project" value="TreeGrafter"/>
</dbReference>
<dbReference type="PANTHER" id="PTHR33164:SF99">
    <property type="entry name" value="MARR FAMILY REGULATORY PROTEIN"/>
    <property type="match status" value="1"/>
</dbReference>
<dbReference type="PROSITE" id="PS50995">
    <property type="entry name" value="HTH_MARR_2"/>
    <property type="match status" value="1"/>
</dbReference>
<dbReference type="RefSeq" id="WP_042622027.1">
    <property type="nucleotide sequence ID" value="NZ_CP007790.1"/>
</dbReference>
<dbReference type="GO" id="GO:0003700">
    <property type="term" value="F:DNA-binding transcription factor activity"/>
    <property type="evidence" value="ECO:0007669"/>
    <property type="project" value="InterPro"/>
</dbReference>
<organism evidence="2 3">
    <name type="scientific">Corynebacterium marinum DSM 44953</name>
    <dbReference type="NCBI Taxonomy" id="1224162"/>
    <lineage>
        <taxon>Bacteria</taxon>
        <taxon>Bacillati</taxon>
        <taxon>Actinomycetota</taxon>
        <taxon>Actinomycetes</taxon>
        <taxon>Mycobacteriales</taxon>
        <taxon>Corynebacteriaceae</taxon>
        <taxon>Corynebacterium</taxon>
    </lineage>
</organism>
<dbReference type="EMBL" id="CP007790">
    <property type="protein sequence ID" value="AJK69633.1"/>
    <property type="molecule type" value="Genomic_DNA"/>
</dbReference>
<evidence type="ECO:0000259" key="1">
    <source>
        <dbReference type="PROSITE" id="PS50995"/>
    </source>
</evidence>
<accession>A0A0B6TNY3</accession>
<dbReference type="STRING" id="1224162.B840_10250"/>
<dbReference type="KEGG" id="cmq:B840_10250"/>
<dbReference type="Proteomes" id="UP000031928">
    <property type="component" value="Chromosome"/>
</dbReference>
<dbReference type="InterPro" id="IPR036388">
    <property type="entry name" value="WH-like_DNA-bd_sf"/>
</dbReference>
<keyword evidence="3" id="KW-1185">Reference proteome</keyword>
<dbReference type="AlphaFoldDB" id="A0A0B6TNY3"/>
<dbReference type="Gene3D" id="1.10.10.10">
    <property type="entry name" value="Winged helix-like DNA-binding domain superfamily/Winged helix DNA-binding domain"/>
    <property type="match status" value="1"/>
</dbReference>
<dbReference type="HOGENOM" id="CLU_083287_2_2_11"/>
<dbReference type="Pfam" id="PF01047">
    <property type="entry name" value="MarR"/>
    <property type="match status" value="1"/>
</dbReference>
<dbReference type="InterPro" id="IPR036390">
    <property type="entry name" value="WH_DNA-bd_sf"/>
</dbReference>
<evidence type="ECO:0000313" key="3">
    <source>
        <dbReference type="Proteomes" id="UP000031928"/>
    </source>
</evidence>
<dbReference type="PANTHER" id="PTHR33164">
    <property type="entry name" value="TRANSCRIPTIONAL REGULATOR, MARR FAMILY"/>
    <property type="match status" value="1"/>
</dbReference>
<dbReference type="InterPro" id="IPR000835">
    <property type="entry name" value="HTH_MarR-typ"/>
</dbReference>
<sequence length="161" mass="18314">MNNGPEEWLSDQEVQTWLNIWSFHVWLPTRLEAQLKRDAGISHYDHFALTRLWSAENHTLRMSELASASDMTLSHLSRVITRLEKPGLVRRLADPDDGRSTLAQLTEQGVELLRQAAPGHVSEVRRLIFDNLCPEEQRQFGAAMSKIVAAMGQEEQKGPSR</sequence>
<reference evidence="2 3" key="1">
    <citation type="submission" date="2014-05" db="EMBL/GenBank/DDBJ databases">
        <title>Complete genome sequence of Corynebacterium marinum DSM 44953.</title>
        <authorList>
            <person name="Schaffert L."/>
            <person name="Albersmeier A."/>
            <person name="Kalinowski J."/>
            <person name="Ruckert C."/>
        </authorList>
    </citation>
    <scope>NUCLEOTIDE SEQUENCE [LARGE SCALE GENOMIC DNA]</scope>
    <source>
        <strain evidence="2 3">DSM 44953</strain>
    </source>
</reference>